<reference evidence="2 3" key="1">
    <citation type="submission" date="2020-07" db="EMBL/GenBank/DDBJ databases">
        <title>Novel species isolated from subtropical streams in China.</title>
        <authorList>
            <person name="Lu H."/>
        </authorList>
    </citation>
    <scope>NUCLEOTIDE SEQUENCE [LARGE SCALE GENOMIC DNA]</scope>
    <source>
        <strain evidence="2 3">LX47W</strain>
    </source>
</reference>
<name>A0A7W2FEU1_9BURK</name>
<sequence>MSHSAVPFPTLALAALLLALGGAAAHAGESATGATSSADDAAGAAVAAPTSRSAPAEPARPLLSVNGFGTFGYAHSDQHSADYVFDNLQPQGTGRNHQWSSDVDSRLGVQFTANFTPQLQAVVQVLSEYRWNNSYQPFINWANLKYSFTPNVSVRVGRIALASFLASDSRRVGYSNVTARPPIEVYRLLALKESDGVDASYRIHSGDTSNTTTILYGKRTVTNTRGIDVHSSAVAGVFDTLEHGPLTLHAAYQQRDVDNQKPPRGRFWSLGAAWDPGEWFTSAEWVRVSNYDGKGIEAVRAAWYVNAGVRIGSLTPYATVSALKPLSDTGAPPVAQHTYAAGVRWDVARNLDFKLQWDQLHLGTGSYGTLQNVVAGTPRGGQVNVVSALADFIF</sequence>
<dbReference type="Gene3D" id="2.40.160.10">
    <property type="entry name" value="Porin"/>
    <property type="match status" value="1"/>
</dbReference>
<dbReference type="Proteomes" id="UP000573499">
    <property type="component" value="Unassembled WGS sequence"/>
</dbReference>
<evidence type="ECO:0000313" key="2">
    <source>
        <dbReference type="EMBL" id="MBA5690385.1"/>
    </source>
</evidence>
<dbReference type="EMBL" id="JACEZU010000017">
    <property type="protein sequence ID" value="MBA5690385.1"/>
    <property type="molecule type" value="Genomic_DNA"/>
</dbReference>
<feature type="signal peptide" evidence="1">
    <location>
        <begin position="1"/>
        <end position="27"/>
    </location>
</feature>
<accession>A0A7W2FEU1</accession>
<organism evidence="2 3">
    <name type="scientific">Rugamonas apoptosis</name>
    <dbReference type="NCBI Taxonomy" id="2758570"/>
    <lineage>
        <taxon>Bacteria</taxon>
        <taxon>Pseudomonadati</taxon>
        <taxon>Pseudomonadota</taxon>
        <taxon>Betaproteobacteria</taxon>
        <taxon>Burkholderiales</taxon>
        <taxon>Oxalobacteraceae</taxon>
        <taxon>Telluria group</taxon>
        <taxon>Rugamonas</taxon>
    </lineage>
</organism>
<evidence type="ECO:0008006" key="4">
    <source>
        <dbReference type="Google" id="ProtNLM"/>
    </source>
</evidence>
<evidence type="ECO:0000256" key="1">
    <source>
        <dbReference type="SAM" id="SignalP"/>
    </source>
</evidence>
<keyword evidence="3" id="KW-1185">Reference proteome</keyword>
<keyword evidence="1" id="KW-0732">Signal</keyword>
<proteinExistence type="predicted"/>
<dbReference type="SUPFAM" id="SSF56935">
    <property type="entry name" value="Porins"/>
    <property type="match status" value="1"/>
</dbReference>
<gene>
    <name evidence="2" type="ORF">H3H39_25410</name>
</gene>
<dbReference type="InterPro" id="IPR023614">
    <property type="entry name" value="Porin_dom_sf"/>
</dbReference>
<evidence type="ECO:0000313" key="3">
    <source>
        <dbReference type="Proteomes" id="UP000573499"/>
    </source>
</evidence>
<comment type="caution">
    <text evidence="2">The sequence shown here is derived from an EMBL/GenBank/DDBJ whole genome shotgun (WGS) entry which is preliminary data.</text>
</comment>
<dbReference type="AlphaFoldDB" id="A0A7W2FEU1"/>
<dbReference type="RefSeq" id="WP_182157188.1">
    <property type="nucleotide sequence ID" value="NZ_JACEZU010000017.1"/>
</dbReference>
<feature type="chain" id="PRO_5030999436" description="Porin" evidence="1">
    <location>
        <begin position="28"/>
        <end position="394"/>
    </location>
</feature>
<protein>
    <recommendedName>
        <fullName evidence="4">Porin</fullName>
    </recommendedName>
</protein>